<dbReference type="PIRSF" id="PIRSF037225">
    <property type="entry name" value="UCP037225"/>
    <property type="match status" value="1"/>
</dbReference>
<dbReference type="KEGG" id="svo:SVI_2306"/>
<dbReference type="STRING" id="637905.SVI_2306"/>
<dbReference type="Pfam" id="PF14255">
    <property type="entry name" value="Zn_ribbon_21"/>
    <property type="match status" value="1"/>
</dbReference>
<dbReference type="HOGENOM" id="CLU_189936_2_0_6"/>
<reference evidence="2" key="1">
    <citation type="journal article" date="2010" name="Mol. Biosyst.">
        <title>Complete genome sequence and comparative analysis of Shewanella violacea, a psychrophilic and piezophilic bacterium from deep sea floor sediments.</title>
        <authorList>
            <person name="Aono E."/>
            <person name="Baba T."/>
            <person name="Ara T."/>
            <person name="Nishi T."/>
            <person name="Nakamichi T."/>
            <person name="Inamoto E."/>
            <person name="Toyonaga H."/>
            <person name="Hasegawa M."/>
            <person name="Takai Y."/>
            <person name="Okumura Y."/>
            <person name="Baba M."/>
            <person name="Tomita M."/>
            <person name="Kato C."/>
            <person name="Oshima T."/>
            <person name="Nakasone K."/>
            <person name="Mori H."/>
        </authorList>
    </citation>
    <scope>NUCLEOTIDE SEQUENCE [LARGE SCALE GENOMIC DNA]</scope>
    <source>
        <strain evidence="2">JCM 10179 / CIP 106290 / LMG 19151 / DSS12</strain>
    </source>
</reference>
<accession>D4ZKS8</accession>
<organism evidence="1 2">
    <name type="scientific">Shewanella violacea (strain JCM 10179 / CIP 106290 / LMG 19151 / DSS12)</name>
    <dbReference type="NCBI Taxonomy" id="637905"/>
    <lineage>
        <taxon>Bacteria</taxon>
        <taxon>Pseudomonadati</taxon>
        <taxon>Pseudomonadota</taxon>
        <taxon>Gammaproteobacteria</taxon>
        <taxon>Alteromonadales</taxon>
        <taxon>Shewanellaceae</taxon>
        <taxon>Shewanella</taxon>
    </lineage>
</organism>
<evidence type="ECO:0000313" key="1">
    <source>
        <dbReference type="EMBL" id="BAJ02277.1"/>
    </source>
</evidence>
<dbReference type="InterPro" id="IPR017143">
    <property type="entry name" value="UCP037225"/>
</dbReference>
<keyword evidence="2" id="KW-1185">Reference proteome</keyword>
<protein>
    <recommendedName>
        <fullName evidence="3">CPXCG motif-containing cysteine-rich protein</fullName>
    </recommendedName>
</protein>
<evidence type="ECO:0008006" key="3">
    <source>
        <dbReference type="Google" id="ProtNLM"/>
    </source>
</evidence>
<sequence>MFMKFSTQTISCPHCGHHQHIDVDGTCGDQDYYDDCRICCNPIHLRLHLDEARHKIELYIDSGDEQIY</sequence>
<dbReference type="Proteomes" id="UP000002350">
    <property type="component" value="Chromosome"/>
</dbReference>
<dbReference type="AlphaFoldDB" id="D4ZKS8"/>
<name>D4ZKS8_SHEVD</name>
<dbReference type="InterPro" id="IPR025990">
    <property type="entry name" value="zinc_ribbon_bacterial"/>
</dbReference>
<gene>
    <name evidence="1" type="ordered locus">SVI_2306</name>
</gene>
<proteinExistence type="predicted"/>
<evidence type="ECO:0000313" key="2">
    <source>
        <dbReference type="Proteomes" id="UP000002350"/>
    </source>
</evidence>
<dbReference type="eggNOG" id="ENOG50331EB">
    <property type="taxonomic scope" value="Bacteria"/>
</dbReference>
<dbReference type="EMBL" id="AP011177">
    <property type="protein sequence ID" value="BAJ02277.1"/>
    <property type="molecule type" value="Genomic_DNA"/>
</dbReference>